<dbReference type="InterPro" id="IPR050105">
    <property type="entry name" value="MoCo_biosynth_MoaA/MoaC"/>
</dbReference>
<keyword evidence="2" id="KW-0501">Molybdenum cofactor biosynthesis</keyword>
<reference evidence="3 4" key="1">
    <citation type="submission" date="2024-01" db="EMBL/GenBank/DDBJ databases">
        <title>Genome assemblies of Stephania.</title>
        <authorList>
            <person name="Yang L."/>
        </authorList>
    </citation>
    <scope>NUCLEOTIDE SEQUENCE [LARGE SCALE GENOMIC DNA]</scope>
    <source>
        <strain evidence="3">JXDWG</strain>
        <tissue evidence="3">Leaf</tissue>
    </source>
</reference>
<evidence type="ECO:0000256" key="2">
    <source>
        <dbReference type="ARBA" id="ARBA00023150"/>
    </source>
</evidence>
<comment type="pathway">
    <text evidence="1">Cofactor biosynthesis; molybdopterin biosynthesis.</text>
</comment>
<dbReference type="InterPro" id="IPR013785">
    <property type="entry name" value="Aldolase_TIM"/>
</dbReference>
<dbReference type="GO" id="GO:0061798">
    <property type="term" value="F:GTP 3',8'-cyclase activity"/>
    <property type="evidence" value="ECO:0007669"/>
    <property type="project" value="TreeGrafter"/>
</dbReference>
<evidence type="ECO:0000313" key="3">
    <source>
        <dbReference type="EMBL" id="KAK9157182.1"/>
    </source>
</evidence>
<dbReference type="Proteomes" id="UP001419268">
    <property type="component" value="Unassembled WGS sequence"/>
</dbReference>
<evidence type="ECO:0000256" key="1">
    <source>
        <dbReference type="ARBA" id="ARBA00005046"/>
    </source>
</evidence>
<accession>A0AAP0KR42</accession>
<name>A0AAP0KR42_9MAGN</name>
<dbReference type="PANTHER" id="PTHR22960">
    <property type="entry name" value="MOLYBDOPTERIN COFACTOR SYNTHESIS PROTEIN A"/>
    <property type="match status" value="1"/>
</dbReference>
<dbReference type="GO" id="GO:0061799">
    <property type="term" value="F:cyclic pyranopterin monophosphate synthase activity"/>
    <property type="evidence" value="ECO:0007669"/>
    <property type="project" value="TreeGrafter"/>
</dbReference>
<dbReference type="AlphaFoldDB" id="A0AAP0KR42"/>
<dbReference type="Gene3D" id="3.20.20.70">
    <property type="entry name" value="Aldolase class I"/>
    <property type="match status" value="1"/>
</dbReference>
<protein>
    <submittedName>
        <fullName evidence="3">Uncharacterized protein</fullName>
    </submittedName>
</protein>
<evidence type="ECO:0000313" key="4">
    <source>
        <dbReference type="Proteomes" id="UP001419268"/>
    </source>
</evidence>
<dbReference type="PANTHER" id="PTHR22960:SF0">
    <property type="entry name" value="MOLYBDENUM COFACTOR BIOSYNTHESIS PROTEIN 1"/>
    <property type="match status" value="1"/>
</dbReference>
<sequence length="84" mass="9305">MTMSSSSALSLVLTFSVHRESNDVHQRIVLEQYYVSLRDPMRSGADDQQLTQIIGAAVKRKKAAHAGMFDIAKTTNRPMIRIGG</sequence>
<keyword evidence="4" id="KW-1185">Reference proteome</keyword>
<dbReference type="EMBL" id="JBBNAG010000002">
    <property type="protein sequence ID" value="KAK9157182.1"/>
    <property type="molecule type" value="Genomic_DNA"/>
</dbReference>
<gene>
    <name evidence="3" type="ORF">Scep_003756</name>
</gene>
<organism evidence="3 4">
    <name type="scientific">Stephania cephalantha</name>
    <dbReference type="NCBI Taxonomy" id="152367"/>
    <lineage>
        <taxon>Eukaryota</taxon>
        <taxon>Viridiplantae</taxon>
        <taxon>Streptophyta</taxon>
        <taxon>Embryophyta</taxon>
        <taxon>Tracheophyta</taxon>
        <taxon>Spermatophyta</taxon>
        <taxon>Magnoliopsida</taxon>
        <taxon>Ranunculales</taxon>
        <taxon>Menispermaceae</taxon>
        <taxon>Menispermoideae</taxon>
        <taxon>Cissampelideae</taxon>
        <taxon>Stephania</taxon>
    </lineage>
</organism>
<comment type="caution">
    <text evidence="3">The sequence shown here is derived from an EMBL/GenBank/DDBJ whole genome shotgun (WGS) entry which is preliminary data.</text>
</comment>
<dbReference type="GO" id="GO:0006777">
    <property type="term" value="P:Mo-molybdopterin cofactor biosynthetic process"/>
    <property type="evidence" value="ECO:0007669"/>
    <property type="project" value="UniProtKB-KW"/>
</dbReference>
<proteinExistence type="predicted"/>